<organism evidence="1 2">
    <name type="scientific">Ancylobacter polymorphus</name>
    <dbReference type="NCBI Taxonomy" id="223390"/>
    <lineage>
        <taxon>Bacteria</taxon>
        <taxon>Pseudomonadati</taxon>
        <taxon>Pseudomonadota</taxon>
        <taxon>Alphaproteobacteria</taxon>
        <taxon>Hyphomicrobiales</taxon>
        <taxon>Xanthobacteraceae</taxon>
        <taxon>Ancylobacter</taxon>
    </lineage>
</organism>
<evidence type="ECO:0008006" key="3">
    <source>
        <dbReference type="Google" id="ProtNLM"/>
    </source>
</evidence>
<comment type="caution">
    <text evidence="1">The sequence shown here is derived from an EMBL/GenBank/DDBJ whole genome shotgun (WGS) entry which is preliminary data.</text>
</comment>
<evidence type="ECO:0000313" key="2">
    <source>
        <dbReference type="Proteomes" id="UP001224682"/>
    </source>
</evidence>
<dbReference type="Proteomes" id="UP001224682">
    <property type="component" value="Unassembled WGS sequence"/>
</dbReference>
<dbReference type="RefSeq" id="WP_307018825.1">
    <property type="nucleotide sequence ID" value="NZ_JAUSUI010000002.1"/>
</dbReference>
<keyword evidence="2" id="KW-1185">Reference proteome</keyword>
<sequence>MRHYGIASLVLGIGLSIDISGASADPMPAPAADYHARAHALPGVELSVAHHQGKVRVEVERGNLPNGMVSLIDLATSSVVVMMDVPGMDRLAVETEMPPGFAFSDAKRQGTRAGRDEALGEACDLWRFNAPALNQPVESCITADGIVLRTTTQINGKPVVLFEVTELSRTPQDPAAFALPKGVKPSKIPPSMRALLPGLGR</sequence>
<reference evidence="1 2" key="1">
    <citation type="submission" date="2023-07" db="EMBL/GenBank/DDBJ databases">
        <title>Genomic Encyclopedia of Type Strains, Phase IV (KMG-IV): sequencing the most valuable type-strain genomes for metagenomic binning, comparative biology and taxonomic classification.</title>
        <authorList>
            <person name="Goeker M."/>
        </authorList>
    </citation>
    <scope>NUCLEOTIDE SEQUENCE [LARGE SCALE GENOMIC DNA]</scope>
    <source>
        <strain evidence="1 2">DSM 2457</strain>
    </source>
</reference>
<proteinExistence type="predicted"/>
<protein>
    <recommendedName>
        <fullName evidence="3">DUF4412 domain-containing protein</fullName>
    </recommendedName>
</protein>
<name>A0ABU0B9R8_9HYPH</name>
<evidence type="ECO:0000313" key="1">
    <source>
        <dbReference type="EMBL" id="MDQ0302096.1"/>
    </source>
</evidence>
<gene>
    <name evidence="1" type="ORF">J2S75_001119</name>
</gene>
<accession>A0ABU0B9R8</accession>
<dbReference type="EMBL" id="JAUSUI010000002">
    <property type="protein sequence ID" value="MDQ0302096.1"/>
    <property type="molecule type" value="Genomic_DNA"/>
</dbReference>